<evidence type="ECO:0000259" key="6">
    <source>
        <dbReference type="Pfam" id="PF13460"/>
    </source>
</evidence>
<dbReference type="Pfam" id="PF13460">
    <property type="entry name" value="NAD_binding_10"/>
    <property type="match status" value="1"/>
</dbReference>
<evidence type="ECO:0000256" key="4">
    <source>
        <dbReference type="ARBA" id="ARBA00022946"/>
    </source>
</evidence>
<gene>
    <name evidence="7" type="primary">LOC101245302</name>
</gene>
<keyword evidence="8" id="KW-1185">Reference proteome</keyword>
<evidence type="ECO:0000256" key="3">
    <source>
        <dbReference type="ARBA" id="ARBA00022640"/>
    </source>
</evidence>
<protein>
    <recommendedName>
        <fullName evidence="6">NAD(P)-binding domain-containing protein</fullName>
    </recommendedName>
</protein>
<dbReference type="STRING" id="4081.A0A3Q7IHG3"/>
<proteinExistence type="predicted"/>
<dbReference type="FunCoup" id="A0A3Q7IHG3">
    <property type="interactions" value="1432"/>
</dbReference>
<dbReference type="AlphaFoldDB" id="A0A3Q7IHG3"/>
<dbReference type="Proteomes" id="UP000004994">
    <property type="component" value="Chromosome 10"/>
</dbReference>
<dbReference type="GeneID" id="101245302"/>
<feature type="region of interest" description="Disordered" evidence="5">
    <location>
        <begin position="320"/>
        <end position="571"/>
    </location>
</feature>
<dbReference type="OMA" id="RYPHARK"/>
<dbReference type="InterPro" id="IPR044719">
    <property type="entry name" value="TIC62"/>
</dbReference>
<dbReference type="Gramene" id="Solyc10g051095.1.1">
    <property type="protein sequence ID" value="Solyc10g051095.1.1"/>
    <property type="gene ID" value="Solyc10g051095.1"/>
</dbReference>
<evidence type="ECO:0000313" key="8">
    <source>
        <dbReference type="Proteomes" id="UP000004994"/>
    </source>
</evidence>
<name>A0A3Q7IHG3_SOLLC</name>
<accession>A0A3Q7IHG3</accession>
<comment type="subcellular location">
    <subcellularLocation>
        <location evidence="1">Plastid</location>
        <location evidence="1">Chloroplast</location>
    </subcellularLocation>
</comment>
<feature type="region of interest" description="Disordered" evidence="5">
    <location>
        <begin position="590"/>
        <end position="651"/>
    </location>
</feature>
<dbReference type="FunFam" id="3.40.50.720:FF:000499">
    <property type="entry name" value="Protein TIC 62, chloroplastic"/>
    <property type="match status" value="1"/>
</dbReference>
<dbReference type="PaxDb" id="4081-Solyc10g051110.1.1"/>
<dbReference type="InterPro" id="IPR036291">
    <property type="entry name" value="NAD(P)-bd_dom_sf"/>
</dbReference>
<dbReference type="InParanoid" id="A0A3Q7IHG3"/>
<keyword evidence="2" id="KW-0150">Chloroplast</keyword>
<feature type="compositionally biased region" description="Polar residues" evidence="5">
    <location>
        <begin position="619"/>
        <end position="628"/>
    </location>
</feature>
<evidence type="ECO:0000256" key="5">
    <source>
        <dbReference type="SAM" id="MobiDB-lite"/>
    </source>
</evidence>
<dbReference type="SUPFAM" id="SSF51735">
    <property type="entry name" value="NAD(P)-binding Rossmann-fold domains"/>
    <property type="match status" value="1"/>
</dbReference>
<reference evidence="7" key="2">
    <citation type="submission" date="2019-01" db="UniProtKB">
        <authorList>
            <consortium name="EnsemblPlants"/>
        </authorList>
    </citation>
    <scope>IDENTIFICATION</scope>
    <source>
        <strain evidence="7">cv. Heinz 1706</strain>
    </source>
</reference>
<dbReference type="GO" id="GO:0009535">
    <property type="term" value="C:chloroplast thylakoid membrane"/>
    <property type="evidence" value="ECO:0000318"/>
    <property type="project" value="GO_Central"/>
</dbReference>
<keyword evidence="4" id="KW-0809">Transit peptide</keyword>
<feature type="compositionally biased region" description="Polar residues" evidence="5">
    <location>
        <begin position="335"/>
        <end position="346"/>
    </location>
</feature>
<evidence type="ECO:0000256" key="2">
    <source>
        <dbReference type="ARBA" id="ARBA00022528"/>
    </source>
</evidence>
<dbReference type="PANTHER" id="PTHR47285">
    <property type="entry name" value="PROTEIN TIC 62, CHLOROPLASTIC"/>
    <property type="match status" value="1"/>
</dbReference>
<reference evidence="7" key="1">
    <citation type="journal article" date="2012" name="Nature">
        <title>The tomato genome sequence provides insights into fleshy fruit evolution.</title>
        <authorList>
            <consortium name="Tomato Genome Consortium"/>
        </authorList>
    </citation>
    <scope>NUCLEOTIDE SEQUENCE [LARGE SCALE GENOMIC DNA]</scope>
    <source>
        <strain evidence="7">cv. Heinz 1706</strain>
    </source>
</reference>
<evidence type="ECO:0000313" key="7">
    <source>
        <dbReference type="EnsemblPlants" id="Solyc10g051095.1.1"/>
    </source>
</evidence>
<sequence>MELRCLQTLNIPATALAEKPFLCGHPITLIQTSTKRGPNSKNLKTLRFRTQISAKISSLEPQGTAKDVKSKDANLVFVAGATGRVGSRTVRELLKLGFKVRAGVRSAQRAQPLVKSVEQIKLENATDGGAKAIEKLEIVECDLEKSYQIRPALGDASIVICCIGASEKEIFDVTGPYRIDYLATKNLIDAATVAKVDHFILLTSLGTNKVGFPAAILNLFWGVLLWKRKAEEALLASGLPYTIVRPGGMERPTDSFKETHNITLSEEDTLFGGLVSNLQVAELMAVMAKNRSLSYCKVVEVVAETTAPLTPMEDLLAKIPPQRVEVSPPKETGDLQKSATPTSITSEIPDALLEKKPSETKLKAAAPLSPYTAYAELKPPTSPSPIPPGGHQAGASGAEDSKPTKKASSVVDYAFDKAELLTTRPSSPYAAYEDLKPPTSPSPNPPGGRQEGSSGAEDGEPTKAVSSVVDSTFDKVELLTTRPLSPYTAYEDLKPPTSPSPIPPGGRQEGATGAEDSEHTKAASSVVDSTFDKAELLTTSYEDLKPPTSPSTNPPGGRQEGASGAENTKPTKEASSVYLFTFDKAELVTTRPLSPYTAYEDLKPPRSPSPRPSGLKSSATAEVTSAVTGGNDVAIDSANNFSKEDSSKSSAFCHSPYPAYEDFKPPSSPTPSFNKM</sequence>
<dbReference type="RefSeq" id="XP_069146715.1">
    <property type="nucleotide sequence ID" value="XM_069290614.1"/>
</dbReference>
<dbReference type="EnsemblPlants" id="Solyc10g051095.1.1">
    <property type="protein sequence ID" value="Solyc10g051095.1.1"/>
    <property type="gene ID" value="Solyc10g051095.1"/>
</dbReference>
<evidence type="ECO:0000256" key="1">
    <source>
        <dbReference type="ARBA" id="ARBA00004229"/>
    </source>
</evidence>
<feature type="compositionally biased region" description="Basic and acidic residues" evidence="5">
    <location>
        <begin position="352"/>
        <end position="362"/>
    </location>
</feature>
<dbReference type="PANTHER" id="PTHR47285:SF1">
    <property type="entry name" value="PROTEIN TIC 62, CHLOROPLASTIC"/>
    <property type="match status" value="1"/>
</dbReference>
<keyword evidence="3" id="KW-0934">Plastid</keyword>
<feature type="domain" description="NAD(P)-binding" evidence="6">
    <location>
        <begin position="80"/>
        <end position="289"/>
    </location>
</feature>
<dbReference type="OrthoDB" id="419598at2759"/>
<dbReference type="InterPro" id="IPR016040">
    <property type="entry name" value="NAD(P)-bd_dom"/>
</dbReference>
<dbReference type="Gene3D" id="3.40.50.720">
    <property type="entry name" value="NAD(P)-binding Rossmann-like Domain"/>
    <property type="match status" value="1"/>
</dbReference>
<organism evidence="7">
    <name type="scientific">Solanum lycopersicum</name>
    <name type="common">Tomato</name>
    <name type="synonym">Lycopersicon esculentum</name>
    <dbReference type="NCBI Taxonomy" id="4081"/>
    <lineage>
        <taxon>Eukaryota</taxon>
        <taxon>Viridiplantae</taxon>
        <taxon>Streptophyta</taxon>
        <taxon>Embryophyta</taxon>
        <taxon>Tracheophyta</taxon>
        <taxon>Spermatophyta</taxon>
        <taxon>Magnoliopsida</taxon>
        <taxon>eudicotyledons</taxon>
        <taxon>Gunneridae</taxon>
        <taxon>Pentapetalae</taxon>
        <taxon>asterids</taxon>
        <taxon>lamiids</taxon>
        <taxon>Solanales</taxon>
        <taxon>Solanaceae</taxon>
        <taxon>Solanoideae</taxon>
        <taxon>Solaneae</taxon>
        <taxon>Solanum</taxon>
        <taxon>Solanum subgen. Lycopersicon</taxon>
    </lineage>
</organism>
<dbReference type="CDD" id="cd05243">
    <property type="entry name" value="SDR_a5"/>
    <property type="match status" value="1"/>
</dbReference>